<keyword evidence="1" id="KW-0732">Signal</keyword>
<feature type="domain" description="DUF642" evidence="2">
    <location>
        <begin position="47"/>
        <end position="201"/>
    </location>
</feature>
<feature type="chain" id="PRO_5040986985" description="DUF642 domain-containing protein" evidence="1">
    <location>
        <begin position="36"/>
        <end position="225"/>
    </location>
</feature>
<evidence type="ECO:0000256" key="1">
    <source>
        <dbReference type="SAM" id="SignalP"/>
    </source>
</evidence>
<feature type="signal peptide" evidence="1">
    <location>
        <begin position="1"/>
        <end position="35"/>
    </location>
</feature>
<gene>
    <name evidence="3" type="ORF">GCM10017600_14950</name>
</gene>
<organism evidence="3 4">
    <name type="scientific">Streptosporangium carneum</name>
    <dbReference type="NCBI Taxonomy" id="47481"/>
    <lineage>
        <taxon>Bacteria</taxon>
        <taxon>Bacillati</taxon>
        <taxon>Actinomycetota</taxon>
        <taxon>Actinomycetes</taxon>
        <taxon>Streptosporangiales</taxon>
        <taxon>Streptosporangiaceae</taxon>
        <taxon>Streptosporangium</taxon>
    </lineage>
</organism>
<protein>
    <recommendedName>
        <fullName evidence="2">DUF642 domain-containing protein</fullName>
    </recommendedName>
</protein>
<keyword evidence="4" id="KW-1185">Reference proteome</keyword>
<name>A0A9W6HZ98_9ACTN</name>
<evidence type="ECO:0000313" key="3">
    <source>
        <dbReference type="EMBL" id="GLK08090.1"/>
    </source>
</evidence>
<dbReference type="EMBL" id="BSEV01000002">
    <property type="protein sequence ID" value="GLK08090.1"/>
    <property type="molecule type" value="Genomic_DNA"/>
</dbReference>
<reference evidence="3" key="2">
    <citation type="submission" date="2023-01" db="EMBL/GenBank/DDBJ databases">
        <authorList>
            <person name="Sun Q."/>
            <person name="Evtushenko L."/>
        </authorList>
    </citation>
    <scope>NUCLEOTIDE SEQUENCE</scope>
    <source>
        <strain evidence="3">VKM Ac-2007</strain>
    </source>
</reference>
<evidence type="ECO:0000313" key="4">
    <source>
        <dbReference type="Proteomes" id="UP001143474"/>
    </source>
</evidence>
<dbReference type="Gene3D" id="2.60.120.260">
    <property type="entry name" value="Galactose-binding domain-like"/>
    <property type="match status" value="1"/>
</dbReference>
<dbReference type="InterPro" id="IPR027576">
    <property type="entry name" value="Choice_anch_C_dom"/>
</dbReference>
<dbReference type="InterPro" id="IPR006946">
    <property type="entry name" value="DGR2-like_dom"/>
</dbReference>
<evidence type="ECO:0000259" key="2">
    <source>
        <dbReference type="Pfam" id="PF04862"/>
    </source>
</evidence>
<dbReference type="Proteomes" id="UP001143474">
    <property type="component" value="Unassembled WGS sequence"/>
</dbReference>
<dbReference type="Pfam" id="PF04862">
    <property type="entry name" value="DUF642"/>
    <property type="match status" value="1"/>
</dbReference>
<proteinExistence type="predicted"/>
<dbReference type="NCBIfam" id="TIGR04362">
    <property type="entry name" value="choice_anch_C"/>
    <property type="match status" value="1"/>
</dbReference>
<dbReference type="AlphaFoldDB" id="A0A9W6HZ98"/>
<comment type="caution">
    <text evidence="3">The sequence shown here is derived from an EMBL/GenBank/DDBJ whole genome shotgun (WGS) entry which is preliminary data.</text>
</comment>
<accession>A0A9W6HZ98</accession>
<sequence>MIVSSVRSRRLTRSVTRSFALSVSIAAFSGSFALAGAQASAGAVPLVGNGGFETPVTQTQAFYDTGTTIGEWKVTAGSVDLIGPGLWQAARGRQSLDLSGNRRGTIEQTIATTPGRCYTVTFALAGNTFGAPAVKTGYARVAQGLLLTQKNFRFDTTGRSPQNMGYVWERFTFCAQESSAVLSLTSTTDGVYGPAIDDVVVIPRPRCVGIGLDLGAGSEETTKDG</sequence>
<reference evidence="3" key="1">
    <citation type="journal article" date="2014" name="Int. J. Syst. Evol. Microbiol.">
        <title>Complete genome sequence of Corynebacterium casei LMG S-19264T (=DSM 44701T), isolated from a smear-ripened cheese.</title>
        <authorList>
            <consortium name="US DOE Joint Genome Institute (JGI-PGF)"/>
            <person name="Walter F."/>
            <person name="Albersmeier A."/>
            <person name="Kalinowski J."/>
            <person name="Ruckert C."/>
        </authorList>
    </citation>
    <scope>NUCLEOTIDE SEQUENCE</scope>
    <source>
        <strain evidence="3">VKM Ac-2007</strain>
    </source>
</reference>